<dbReference type="SMART" id="SM00482">
    <property type="entry name" value="POLAc"/>
    <property type="match status" value="1"/>
</dbReference>
<organism evidence="5 6">
    <name type="scientific">Acetobacterium wieringae</name>
    <dbReference type="NCBI Taxonomy" id="52694"/>
    <lineage>
        <taxon>Bacteria</taxon>
        <taxon>Bacillati</taxon>
        <taxon>Bacillota</taxon>
        <taxon>Clostridia</taxon>
        <taxon>Eubacteriales</taxon>
        <taxon>Eubacteriaceae</taxon>
        <taxon>Acetobacterium</taxon>
    </lineage>
</organism>
<evidence type="ECO:0000256" key="1">
    <source>
        <dbReference type="ARBA" id="ARBA00012417"/>
    </source>
</evidence>
<dbReference type="Proteomes" id="UP001163550">
    <property type="component" value="Chromosome"/>
</dbReference>
<evidence type="ECO:0000313" key="5">
    <source>
        <dbReference type="EMBL" id="UYO62364.1"/>
    </source>
</evidence>
<dbReference type="InterPro" id="IPR043502">
    <property type="entry name" value="DNA/RNA_pol_sf"/>
</dbReference>
<dbReference type="SUPFAM" id="SSF56672">
    <property type="entry name" value="DNA/RNA polymerases"/>
    <property type="match status" value="1"/>
</dbReference>
<dbReference type="Gene3D" id="3.30.70.370">
    <property type="match status" value="1"/>
</dbReference>
<dbReference type="Gene3D" id="1.10.150.20">
    <property type="entry name" value="5' to 3' exonuclease, C-terminal subdomain"/>
    <property type="match status" value="1"/>
</dbReference>
<evidence type="ECO:0000313" key="6">
    <source>
        <dbReference type="Proteomes" id="UP001163550"/>
    </source>
</evidence>
<dbReference type="Pfam" id="PF00476">
    <property type="entry name" value="DNA_pol_A"/>
    <property type="match status" value="2"/>
</dbReference>
<dbReference type="InterPro" id="IPR002298">
    <property type="entry name" value="DNA_polymerase_A"/>
</dbReference>
<reference evidence="5" key="1">
    <citation type="submission" date="2021-11" db="EMBL/GenBank/DDBJ databases">
        <title>Isoprene-degrading acetogen.</title>
        <authorList>
            <person name="Yang Y."/>
            <person name="Jin H."/>
            <person name="Yan J."/>
        </authorList>
    </citation>
    <scope>NUCLEOTIDE SEQUENCE</scope>
    <source>
        <strain evidence="5">Berkeley</strain>
    </source>
</reference>
<proteinExistence type="predicted"/>
<protein>
    <recommendedName>
        <fullName evidence="1">DNA-directed DNA polymerase</fullName>
        <ecNumber evidence="1">2.7.7.7</ecNumber>
    </recommendedName>
</protein>
<evidence type="ECO:0000256" key="3">
    <source>
        <dbReference type="ARBA" id="ARBA00049244"/>
    </source>
</evidence>
<dbReference type="EMBL" id="CP087994">
    <property type="protein sequence ID" value="UYO62364.1"/>
    <property type="molecule type" value="Genomic_DNA"/>
</dbReference>
<name>A0ABY6HEQ5_9FIRM</name>
<keyword evidence="6" id="KW-1185">Reference proteome</keyword>
<accession>A0ABY6HEQ5</accession>
<feature type="domain" description="DNA-directed DNA polymerase family A palm" evidence="4">
    <location>
        <begin position="150"/>
        <end position="341"/>
    </location>
</feature>
<evidence type="ECO:0000256" key="2">
    <source>
        <dbReference type="ARBA" id="ARBA00022705"/>
    </source>
</evidence>
<sequence length="373" mass="41945">MAKSTVSTIEDVLTMLEEKGIHFNSSSYEHDVLRPMNQEQEALRVHVFDHLKLNKNTSLDNDTDVIWGLYRGGYKPNSLNLEYLKSVRTQADIFDVLYRYKKNRQFLKQFGLKLLNQVDSNSYLHGHWSTDTATGRLKCSSPALQSFPPSVSKYFGAPPGFTRITGDYSLIELKILAQLSHDPVLMHAFNEGIDIHSQTAGIVFGKDHRAITTVERKIGKKINFSIIYGAGSESLFANLKKENALLTLEDAKQFRNSFFSTYRGVAQWQNNVLKSTIVHGLSGLSWSTFPSLNCHLNYPIQGSAAAGLKLALILLYKNLKPGWYISHCVHDEIQLIVPTTDVLQGQKLLNDAMVTGMEIILTDVPVELKIKIN</sequence>
<dbReference type="PANTHER" id="PTHR10133">
    <property type="entry name" value="DNA POLYMERASE I"/>
    <property type="match status" value="1"/>
</dbReference>
<dbReference type="PRINTS" id="PR00868">
    <property type="entry name" value="DNAPOLI"/>
</dbReference>
<comment type="catalytic activity">
    <reaction evidence="3">
        <text>DNA(n) + a 2'-deoxyribonucleoside 5'-triphosphate = DNA(n+1) + diphosphate</text>
        <dbReference type="Rhea" id="RHEA:22508"/>
        <dbReference type="Rhea" id="RHEA-COMP:17339"/>
        <dbReference type="Rhea" id="RHEA-COMP:17340"/>
        <dbReference type="ChEBI" id="CHEBI:33019"/>
        <dbReference type="ChEBI" id="CHEBI:61560"/>
        <dbReference type="ChEBI" id="CHEBI:173112"/>
        <dbReference type="EC" id="2.7.7.7"/>
    </reaction>
</comment>
<dbReference type="EC" id="2.7.7.7" evidence="1"/>
<dbReference type="InterPro" id="IPR001098">
    <property type="entry name" value="DNA-dir_DNA_pol_A_palm_dom"/>
</dbReference>
<dbReference type="RefSeq" id="WP_228878112.1">
    <property type="nucleotide sequence ID" value="NZ_CABIIK010000004.1"/>
</dbReference>
<keyword evidence="2" id="KW-0235">DNA replication</keyword>
<dbReference type="PANTHER" id="PTHR10133:SF27">
    <property type="entry name" value="DNA POLYMERASE NU"/>
    <property type="match status" value="1"/>
</dbReference>
<gene>
    <name evidence="5" type="ORF">LNN31_16470</name>
</gene>
<evidence type="ECO:0000259" key="4">
    <source>
        <dbReference type="SMART" id="SM00482"/>
    </source>
</evidence>